<proteinExistence type="predicted"/>
<dbReference type="EMBL" id="JAULUE010002060">
    <property type="protein sequence ID" value="KAK5885617.1"/>
    <property type="molecule type" value="Genomic_DNA"/>
</dbReference>
<evidence type="ECO:0000313" key="3">
    <source>
        <dbReference type="Proteomes" id="UP001335648"/>
    </source>
</evidence>
<feature type="region of interest" description="Disordered" evidence="1">
    <location>
        <begin position="1"/>
        <end position="35"/>
    </location>
</feature>
<feature type="compositionally biased region" description="Acidic residues" evidence="1">
    <location>
        <begin position="83"/>
        <end position="92"/>
    </location>
</feature>
<accession>A0AAN8BJ75</accession>
<keyword evidence="3" id="KW-1185">Reference proteome</keyword>
<evidence type="ECO:0000256" key="1">
    <source>
        <dbReference type="SAM" id="MobiDB-lite"/>
    </source>
</evidence>
<gene>
    <name evidence="2" type="ORF">CesoFtcFv8_019312</name>
</gene>
<name>A0AAN8BJ75_9TELE</name>
<dbReference type="Proteomes" id="UP001335648">
    <property type="component" value="Unassembled WGS sequence"/>
</dbReference>
<evidence type="ECO:0000313" key="2">
    <source>
        <dbReference type="EMBL" id="KAK5885617.1"/>
    </source>
</evidence>
<comment type="caution">
    <text evidence="2">The sequence shown here is derived from an EMBL/GenBank/DDBJ whole genome shotgun (WGS) entry which is preliminary data.</text>
</comment>
<organism evidence="2 3">
    <name type="scientific">Champsocephalus esox</name>
    <name type="common">pike icefish</name>
    <dbReference type="NCBI Taxonomy" id="159716"/>
    <lineage>
        <taxon>Eukaryota</taxon>
        <taxon>Metazoa</taxon>
        <taxon>Chordata</taxon>
        <taxon>Craniata</taxon>
        <taxon>Vertebrata</taxon>
        <taxon>Euteleostomi</taxon>
        <taxon>Actinopterygii</taxon>
        <taxon>Neopterygii</taxon>
        <taxon>Teleostei</taxon>
        <taxon>Neoteleostei</taxon>
        <taxon>Acanthomorphata</taxon>
        <taxon>Eupercaria</taxon>
        <taxon>Perciformes</taxon>
        <taxon>Notothenioidei</taxon>
        <taxon>Channichthyidae</taxon>
        <taxon>Champsocephalus</taxon>
    </lineage>
</organism>
<reference evidence="2 3" key="1">
    <citation type="journal article" date="2023" name="Mol. Biol. Evol.">
        <title>Genomics of Secondarily Temperate Adaptation in the Only Non-Antarctic Icefish.</title>
        <authorList>
            <person name="Rivera-Colon A.G."/>
            <person name="Rayamajhi N."/>
            <person name="Minhas B.F."/>
            <person name="Madrigal G."/>
            <person name="Bilyk K.T."/>
            <person name="Yoon V."/>
            <person name="Hune M."/>
            <person name="Gregory S."/>
            <person name="Cheng C.H.C."/>
            <person name="Catchen J.M."/>
        </authorList>
    </citation>
    <scope>NUCLEOTIDE SEQUENCE [LARGE SCALE GENOMIC DNA]</scope>
    <source>
        <strain evidence="2">JC2023a</strain>
    </source>
</reference>
<feature type="region of interest" description="Disordered" evidence="1">
    <location>
        <begin position="78"/>
        <end position="212"/>
    </location>
</feature>
<feature type="compositionally biased region" description="Polar residues" evidence="1">
    <location>
        <begin position="111"/>
        <end position="151"/>
    </location>
</feature>
<dbReference type="AlphaFoldDB" id="A0AAN8BJ75"/>
<protein>
    <submittedName>
        <fullName evidence="2">Uncharacterized protein</fullName>
    </submittedName>
</protein>
<sequence>MSSAERGPVTGRSRQHGANVTSFPPPAPPLTQSHCVTEPGLLSGARKLPACIRAELRAAAWHQLLETLHVFAIRGNKKREWKEEEEEEEEEGWGTWRPDVSAGPVAASGWRSDTTSASQQLRSFQTTSGKSDSELGTVSLSRRSCTGSDSTPRLKGRRSLRWWRSNADEATPPSLTPPPLTWPAHHLAPGGESTSISPEDMSPYVPQSWAAP</sequence>